<dbReference type="EMBL" id="CCEJ010000004">
    <property type="protein sequence ID" value="CDR33896.1"/>
    <property type="molecule type" value="Genomic_DNA"/>
</dbReference>
<dbReference type="SUPFAM" id="SSF81383">
    <property type="entry name" value="F-box domain"/>
    <property type="match status" value="1"/>
</dbReference>
<dbReference type="AlphaFoldDB" id="A0A090CZ07"/>
<feature type="domain" description="F-box" evidence="4">
    <location>
        <begin position="24"/>
        <end position="76"/>
    </location>
</feature>
<dbReference type="InterPro" id="IPR020472">
    <property type="entry name" value="WD40_PAC1"/>
</dbReference>
<dbReference type="InterPro" id="IPR001680">
    <property type="entry name" value="WD40_rpt"/>
</dbReference>
<dbReference type="Proteomes" id="UP000031552">
    <property type="component" value="Unassembled WGS sequence"/>
</dbReference>
<evidence type="ECO:0000256" key="3">
    <source>
        <dbReference type="PROSITE-ProRule" id="PRU00221"/>
    </source>
</evidence>
<evidence type="ECO:0000256" key="1">
    <source>
        <dbReference type="ARBA" id="ARBA00022574"/>
    </source>
</evidence>
<dbReference type="Pfam" id="PF00400">
    <property type="entry name" value="WD40"/>
    <property type="match status" value="3"/>
</dbReference>
<evidence type="ECO:0000313" key="5">
    <source>
        <dbReference type="EMBL" id="CDR33896.1"/>
    </source>
</evidence>
<feature type="repeat" description="WD" evidence="3">
    <location>
        <begin position="234"/>
        <end position="256"/>
    </location>
</feature>
<dbReference type="PROSITE" id="PS50181">
    <property type="entry name" value="FBOX"/>
    <property type="match status" value="1"/>
</dbReference>
<dbReference type="Gene3D" id="1.20.1280.50">
    <property type="match status" value="1"/>
</dbReference>
<keyword evidence="2" id="KW-0677">Repeat</keyword>
<dbReference type="InterPro" id="IPR001810">
    <property type="entry name" value="F-box_dom"/>
</dbReference>
<protein>
    <recommendedName>
        <fullName evidence="4">F-box domain-containing protein</fullName>
    </recommendedName>
</protein>
<dbReference type="SMART" id="SM00320">
    <property type="entry name" value="WD40"/>
    <property type="match status" value="6"/>
</dbReference>
<dbReference type="PROSITE" id="PS00678">
    <property type="entry name" value="WD_REPEATS_1"/>
    <property type="match status" value="1"/>
</dbReference>
<dbReference type="SUPFAM" id="SSF50978">
    <property type="entry name" value="WD40 repeat-like"/>
    <property type="match status" value="1"/>
</dbReference>
<feature type="repeat" description="WD" evidence="3">
    <location>
        <begin position="177"/>
        <end position="216"/>
    </location>
</feature>
<dbReference type="InterPro" id="IPR018391">
    <property type="entry name" value="PQQ_b-propeller_rpt"/>
</dbReference>
<evidence type="ECO:0000259" key="4">
    <source>
        <dbReference type="PROSITE" id="PS50181"/>
    </source>
</evidence>
<feature type="repeat" description="WD" evidence="3">
    <location>
        <begin position="336"/>
        <end position="375"/>
    </location>
</feature>
<organism evidence="5 6">
    <name type="scientific">Candidatus Criblamydia sequanensis CRIB-18</name>
    <dbReference type="NCBI Taxonomy" id="1437425"/>
    <lineage>
        <taxon>Bacteria</taxon>
        <taxon>Pseudomonadati</taxon>
        <taxon>Chlamydiota</taxon>
        <taxon>Chlamydiia</taxon>
        <taxon>Parachlamydiales</taxon>
        <taxon>Candidatus Criblamydiaceae</taxon>
        <taxon>Candidatus Criblamydia</taxon>
    </lineage>
</organism>
<sequence length="412" mass="46635">MGENKISEAFRPPALPLLEEEFTGTLTALLPDELLQFILIHLDFLTLCKAAKSVCRRWRELSMDRDVIKNCFFTALNDSAHSYLEEVQKRKEASRLTHNKRAKIDDTDFFIKILKADFRLKAPQFIPCPQVLKLHSEDADVFGMISMCIEGDEILTGSAGKSIRIWEISSGKLKQKLCGHLCGVSVIKATDEKIISGSFDETLRIWDRKSGKELKQLIEQTGSPSCLQVECEKIYSGSYDGTLRVWDLESGIELKKFENNCSITCMQVFDKKVYVGFHDGTIGIFDSESEVEPKIFKDFDVSASSILATSNKIIVGYKNGFLSVLDKNLGNRLTLLNGHNNHVSFLNLYNGKIISGSKDRTIRIWDEETGEEIKVLKVSVEFFFLISLQIIEGRIYAGFNDNKILIWDFNAP</sequence>
<dbReference type="SMART" id="SM00564">
    <property type="entry name" value="PQQ"/>
    <property type="match status" value="4"/>
</dbReference>
<dbReference type="PANTHER" id="PTHR44436:SF1">
    <property type="entry name" value="F-BOX_WD REPEAT-CONTAINING PROTEIN 2"/>
    <property type="match status" value="1"/>
</dbReference>
<dbReference type="InterPro" id="IPR036322">
    <property type="entry name" value="WD40_repeat_dom_sf"/>
</dbReference>
<keyword evidence="1 3" id="KW-0853">WD repeat</keyword>
<dbReference type="PROSITE" id="PS50294">
    <property type="entry name" value="WD_REPEATS_REGION"/>
    <property type="match status" value="1"/>
</dbReference>
<dbReference type="InterPro" id="IPR036047">
    <property type="entry name" value="F-box-like_dom_sf"/>
</dbReference>
<dbReference type="eggNOG" id="COG2319">
    <property type="taxonomic scope" value="Bacteria"/>
</dbReference>
<name>A0A090CZ07_9BACT</name>
<keyword evidence="6" id="KW-1185">Reference proteome</keyword>
<dbReference type="PROSITE" id="PS50082">
    <property type="entry name" value="WD_REPEATS_2"/>
    <property type="match status" value="3"/>
</dbReference>
<dbReference type="InterPro" id="IPR015943">
    <property type="entry name" value="WD40/YVTN_repeat-like_dom_sf"/>
</dbReference>
<reference evidence="5" key="1">
    <citation type="submission" date="2013-12" db="EMBL/GenBank/DDBJ databases">
        <authorList>
            <person name="Linke B."/>
        </authorList>
    </citation>
    <scope>NUCLEOTIDE SEQUENCE [LARGE SCALE GENOMIC DNA]</scope>
    <source>
        <strain evidence="5">CRIB-18</strain>
    </source>
</reference>
<dbReference type="Gene3D" id="2.130.10.10">
    <property type="entry name" value="YVTN repeat-like/Quinoprotein amine dehydrogenase"/>
    <property type="match status" value="1"/>
</dbReference>
<comment type="caution">
    <text evidence="5">The sequence shown here is derived from an EMBL/GenBank/DDBJ whole genome shotgun (WGS) entry which is preliminary data.</text>
</comment>
<dbReference type="STRING" id="1437425.CSEC_1070"/>
<gene>
    <name evidence="5" type="ORF">CSEC_1070</name>
</gene>
<dbReference type="InterPro" id="IPR019775">
    <property type="entry name" value="WD40_repeat_CS"/>
</dbReference>
<dbReference type="CDD" id="cd09917">
    <property type="entry name" value="F-box_SF"/>
    <property type="match status" value="1"/>
</dbReference>
<dbReference type="Pfam" id="PF12937">
    <property type="entry name" value="F-box-like"/>
    <property type="match status" value="1"/>
</dbReference>
<evidence type="ECO:0000256" key="2">
    <source>
        <dbReference type="ARBA" id="ARBA00022737"/>
    </source>
</evidence>
<dbReference type="RefSeq" id="WP_041017425.1">
    <property type="nucleotide sequence ID" value="NZ_CCEJ010000004.1"/>
</dbReference>
<dbReference type="OrthoDB" id="422888at2"/>
<accession>A0A090CZ07</accession>
<dbReference type="InterPro" id="IPR042627">
    <property type="entry name" value="FBXW2"/>
</dbReference>
<evidence type="ECO:0000313" key="6">
    <source>
        <dbReference type="Proteomes" id="UP000031552"/>
    </source>
</evidence>
<dbReference type="PRINTS" id="PR00320">
    <property type="entry name" value="GPROTEINBRPT"/>
</dbReference>
<reference evidence="5" key="2">
    <citation type="submission" date="2014-09" db="EMBL/GenBank/DDBJ databases">
        <title>Criblamydia sequanensis harbors a mega-plasmid encoding arsenite resistance.</title>
        <authorList>
            <person name="Bertelli C."/>
            <person name="Goesmann A."/>
            <person name="Greub G."/>
        </authorList>
    </citation>
    <scope>NUCLEOTIDE SEQUENCE [LARGE SCALE GENOMIC DNA]</scope>
    <source>
        <strain evidence="5">CRIB-18</strain>
    </source>
</reference>
<dbReference type="PANTHER" id="PTHR44436">
    <property type="entry name" value="F-BOX/WD REPEAT-CONTAINING PROTEIN 2"/>
    <property type="match status" value="1"/>
</dbReference>
<proteinExistence type="predicted"/>